<accession>A1C4C6</accession>
<keyword evidence="3" id="KW-1185">Reference proteome</keyword>
<evidence type="ECO:0000313" key="3">
    <source>
        <dbReference type="Proteomes" id="UP000006701"/>
    </source>
</evidence>
<proteinExistence type="predicted"/>
<feature type="region of interest" description="Disordered" evidence="1">
    <location>
        <begin position="1"/>
        <end position="21"/>
    </location>
</feature>
<dbReference type="VEuPathDB" id="FungiDB:ACLA_059300"/>
<dbReference type="EMBL" id="DS026990">
    <property type="protein sequence ID" value="EAW15266.1"/>
    <property type="molecule type" value="Genomic_DNA"/>
</dbReference>
<dbReference type="AlphaFoldDB" id="A1C4C6"/>
<dbReference type="GeneID" id="4708927"/>
<reference evidence="2 3" key="1">
    <citation type="journal article" date="2008" name="PLoS Genet.">
        <title>Genomic islands in the pathogenic filamentous fungus Aspergillus fumigatus.</title>
        <authorList>
            <person name="Fedorova N.D."/>
            <person name="Khaldi N."/>
            <person name="Joardar V.S."/>
            <person name="Maiti R."/>
            <person name="Amedeo P."/>
            <person name="Anderson M.J."/>
            <person name="Crabtree J."/>
            <person name="Silva J.C."/>
            <person name="Badger J.H."/>
            <person name="Albarraq A."/>
            <person name="Angiuoli S."/>
            <person name="Bussey H."/>
            <person name="Bowyer P."/>
            <person name="Cotty P.J."/>
            <person name="Dyer P.S."/>
            <person name="Egan A."/>
            <person name="Galens K."/>
            <person name="Fraser-Liggett C.M."/>
            <person name="Haas B.J."/>
            <person name="Inman J.M."/>
            <person name="Kent R."/>
            <person name="Lemieux S."/>
            <person name="Malavazi I."/>
            <person name="Orvis J."/>
            <person name="Roemer T."/>
            <person name="Ronning C.M."/>
            <person name="Sundaram J.P."/>
            <person name="Sutton G."/>
            <person name="Turner G."/>
            <person name="Venter J.C."/>
            <person name="White O.R."/>
            <person name="Whitty B.R."/>
            <person name="Youngman P."/>
            <person name="Wolfe K.H."/>
            <person name="Goldman G.H."/>
            <person name="Wortman J.R."/>
            <person name="Jiang B."/>
            <person name="Denning D.W."/>
            <person name="Nierman W.C."/>
        </authorList>
    </citation>
    <scope>NUCLEOTIDE SEQUENCE [LARGE SCALE GENOMIC DNA]</scope>
    <source>
        <strain evidence="3">ATCC 1007 / CBS 513.65 / DSM 816 / NCTC 3887 / NRRL 1</strain>
    </source>
</reference>
<organism evidence="2 3">
    <name type="scientific">Aspergillus clavatus (strain ATCC 1007 / CBS 513.65 / DSM 816 / NCTC 3887 / NRRL 1 / QM 1276 / 107)</name>
    <dbReference type="NCBI Taxonomy" id="344612"/>
    <lineage>
        <taxon>Eukaryota</taxon>
        <taxon>Fungi</taxon>
        <taxon>Dikarya</taxon>
        <taxon>Ascomycota</taxon>
        <taxon>Pezizomycotina</taxon>
        <taxon>Eurotiomycetes</taxon>
        <taxon>Eurotiomycetidae</taxon>
        <taxon>Eurotiales</taxon>
        <taxon>Aspergillaceae</taxon>
        <taxon>Aspergillus</taxon>
        <taxon>Aspergillus subgen. Fumigati</taxon>
    </lineage>
</organism>
<dbReference type="eggNOG" id="ENOG502T1SK">
    <property type="taxonomic scope" value="Eukaryota"/>
</dbReference>
<protein>
    <submittedName>
        <fullName evidence="2">Uncharacterized protein</fullName>
    </submittedName>
</protein>
<dbReference type="KEGG" id="act:ACLA_059300"/>
<sequence>MPPKDSLPQPGDEAPDMPSVAPDVLCLDGHLFRINYDVPEEITRQLEELYNRDAKYEEIPEHLKAYETEMEDSDVEEAKELERLSEEQTQDQTSKNSFTYLNNAALYNAGSKNIKESAVLVQLESADSLG</sequence>
<dbReference type="Proteomes" id="UP000006701">
    <property type="component" value="Unassembled WGS sequence"/>
</dbReference>
<dbReference type="HOGENOM" id="CLU_1937663_0_0_1"/>
<dbReference type="OrthoDB" id="4732505at2759"/>
<evidence type="ECO:0000256" key="1">
    <source>
        <dbReference type="SAM" id="MobiDB-lite"/>
    </source>
</evidence>
<evidence type="ECO:0000313" key="2">
    <source>
        <dbReference type="EMBL" id="EAW15266.1"/>
    </source>
</evidence>
<name>A1C4C6_ASPCL</name>
<dbReference type="OMA" id="LFRINYD"/>
<gene>
    <name evidence="2" type="ORF">ACLA_059300</name>
</gene>
<dbReference type="RefSeq" id="XP_001276692.1">
    <property type="nucleotide sequence ID" value="XM_001276691.1"/>
</dbReference>